<feature type="compositionally biased region" description="Polar residues" evidence="2">
    <location>
        <begin position="329"/>
        <end position="342"/>
    </location>
</feature>
<organism evidence="3 4">
    <name type="scientific">Plasmodium knowlesi</name>
    <dbReference type="NCBI Taxonomy" id="5850"/>
    <lineage>
        <taxon>Eukaryota</taxon>
        <taxon>Sar</taxon>
        <taxon>Alveolata</taxon>
        <taxon>Apicomplexa</taxon>
        <taxon>Aconoidasida</taxon>
        <taxon>Haemosporida</taxon>
        <taxon>Plasmodiidae</taxon>
        <taxon>Plasmodium</taxon>
        <taxon>Plasmodium (Plasmodium)</taxon>
    </lineage>
</organism>
<evidence type="ECO:0000313" key="4">
    <source>
        <dbReference type="Proteomes" id="UP000195012"/>
    </source>
</evidence>
<name>A0A1Y3DR98_PLAKN</name>
<dbReference type="Proteomes" id="UP000195012">
    <property type="component" value="Unassembled WGS sequence"/>
</dbReference>
<accession>A0A1Y3DR98</accession>
<evidence type="ECO:0000313" key="3">
    <source>
        <dbReference type="EMBL" id="OTN67124.1"/>
    </source>
</evidence>
<evidence type="ECO:0000256" key="2">
    <source>
        <dbReference type="SAM" id="MobiDB-lite"/>
    </source>
</evidence>
<dbReference type="Pfam" id="PF05795">
    <property type="entry name" value="Plasmodium_Vir"/>
    <property type="match status" value="1"/>
</dbReference>
<dbReference type="OMA" id="CIMNENT"/>
<feature type="coiled-coil region" evidence="1">
    <location>
        <begin position="196"/>
        <end position="223"/>
    </location>
</feature>
<dbReference type="AlphaFoldDB" id="A0A1Y3DR98"/>
<evidence type="ECO:0000256" key="1">
    <source>
        <dbReference type="SAM" id="Coils"/>
    </source>
</evidence>
<dbReference type="VEuPathDB" id="PlasmoDB:PKNOH_S07459100"/>
<reference evidence="3 4" key="1">
    <citation type="submission" date="2017-05" db="EMBL/GenBank/DDBJ databases">
        <title>PacBio assembly of a Plasmodium knowlesi genome sequence with Hi-C correction and manual annotation of the SICAvar gene family.</title>
        <authorList>
            <person name="Lapp S.A."/>
            <person name="Geraldo J.A."/>
            <person name="Chien J.-T."/>
            <person name="Ay F."/>
            <person name="Pakala S.B."/>
            <person name="Batugedara G."/>
            <person name="Humphrey J.C."/>
            <person name="Debarry J.D."/>
            <person name="Le Roch K.G."/>
            <person name="Galinski M.R."/>
            <person name="Kissinger J.C."/>
        </authorList>
    </citation>
    <scope>NUCLEOTIDE SEQUENCE [LARGE SCALE GENOMIC DNA]</scope>
    <source>
        <strain evidence="4">Malayan Strain Pk1 (A+)</strain>
    </source>
</reference>
<dbReference type="VEuPathDB" id="PlasmoDB:PKA1H_100026100"/>
<comment type="caution">
    <text evidence="3">The sequence shown here is derived from an EMBL/GenBank/DDBJ whole genome shotgun (WGS) entry which is preliminary data.</text>
</comment>
<dbReference type="InterPro" id="IPR008780">
    <property type="entry name" value="Plasmodium_Vir"/>
</dbReference>
<sequence length="352" mass="39464">MTTHSWEELAKHLPSRKNFYNKFEGGAEECKDNCTSKVDSALSSLSGQGGDSVNRIKAAWYYAHYMYKGKDNESNSAPCEFLYYWIGDLLSKNHGGNLYESSLRNICNGIKNTYEGKGCKLPCDSIKEEKFQEMKIIHDFSYDYEHIRDYLIYYTTNHSTNFSKYRTKIKETAETMDTQCDGAGDAYCRDFLTKLKDRINGNLSELESDVKSAEERKVSAEKAESLRTEEAVRQAVTNATTTASLTSILGTLATVATPLLLYKYNYLPSGISNLFSGRNGEKGTRRKRRRSIGHDFDASTVDNLTEYTMDNSTIDPMDGVSSTLRSAVYSTGQSSGGRNNTRGPGIVGYQNM</sequence>
<dbReference type="VEuPathDB" id="PlasmoDB:PKNH_1021000"/>
<protein>
    <submittedName>
        <fullName evidence="3">KIR protein</fullName>
    </submittedName>
</protein>
<dbReference type="EMBL" id="NETL01000021">
    <property type="protein sequence ID" value="OTN67124.1"/>
    <property type="molecule type" value="Genomic_DNA"/>
</dbReference>
<proteinExistence type="predicted"/>
<keyword evidence="1" id="KW-0175">Coiled coil</keyword>
<feature type="region of interest" description="Disordered" evidence="2">
    <location>
        <begin position="329"/>
        <end position="352"/>
    </location>
</feature>
<gene>
    <name evidence="3" type="ORF">PKNOH_S07459100</name>
</gene>